<dbReference type="EMBL" id="LXQE01000136">
    <property type="protein sequence ID" value="RCJ37443.1"/>
    <property type="molecule type" value="Genomic_DNA"/>
</dbReference>
<keyword evidence="5 7" id="KW-1133">Transmembrane helix</keyword>
<evidence type="ECO:0000256" key="3">
    <source>
        <dbReference type="ARBA" id="ARBA00022475"/>
    </source>
</evidence>
<keyword evidence="2" id="KW-0813">Transport</keyword>
<gene>
    <name evidence="9" type="ORF">A6769_11045</name>
</gene>
<dbReference type="InterPro" id="IPR005891">
    <property type="entry name" value="DevC"/>
</dbReference>
<sequence>MQSKARLGAGVSAISFAVSLVFMQLGLFSGVMKGATLLYDSLNFDIVLISSKSPESTYVPPFPRRYLYQAGGTNGVAAARPLYLAFRSWRNVETTRIRALLLLGFNYRDPVLRVPEVYQSLSALQRQDTLLMNSLSRSEFGPREVGLKTELNKREVEIVGLFSLNNTIRADGTAIVSDQNFIRLNPGRSLDDISLGLITVEPGVKVDEVVQNLRQIMPATIKVFSRQEAMSRDREYWVKSTSLGYIIGVAVIMAFLVATVIVYQVLSSDVNERLHEYATLKAIGYTNLRLLTVVIQEALVLATLGFIPGCLLALGMYHAIFIATRLPVAMTVSRMLFVFALTIVTCSASGFVVARKVLVADPADVF</sequence>
<keyword evidence="3" id="KW-1003">Cell membrane</keyword>
<feature type="transmembrane region" description="Helical" evidence="7">
    <location>
        <begin position="298"/>
        <end position="323"/>
    </location>
</feature>
<evidence type="ECO:0000256" key="2">
    <source>
        <dbReference type="ARBA" id="ARBA00022448"/>
    </source>
</evidence>
<proteinExistence type="predicted"/>
<reference evidence="9 10" key="1">
    <citation type="submission" date="2016-04" db="EMBL/GenBank/DDBJ databases">
        <authorList>
            <person name="Evans L.H."/>
            <person name="Alamgir A."/>
            <person name="Owens N."/>
            <person name="Weber N.D."/>
            <person name="Virtaneva K."/>
            <person name="Barbian K."/>
            <person name="Babar A."/>
            <person name="Rosenke K."/>
        </authorList>
    </citation>
    <scope>NUCLEOTIDE SEQUENCE [LARGE SCALE GENOMIC DNA]</scope>
    <source>
        <strain evidence="9">NIES-2108</strain>
    </source>
</reference>
<evidence type="ECO:0000256" key="6">
    <source>
        <dbReference type="ARBA" id="ARBA00023136"/>
    </source>
</evidence>
<evidence type="ECO:0000313" key="10">
    <source>
        <dbReference type="Proteomes" id="UP000252085"/>
    </source>
</evidence>
<evidence type="ECO:0000256" key="1">
    <source>
        <dbReference type="ARBA" id="ARBA00004651"/>
    </source>
</evidence>
<feature type="transmembrane region" description="Helical" evidence="7">
    <location>
        <begin position="242"/>
        <end position="266"/>
    </location>
</feature>
<dbReference type="PANTHER" id="PTHR43738">
    <property type="entry name" value="ABC TRANSPORTER, MEMBRANE PROTEIN"/>
    <property type="match status" value="1"/>
</dbReference>
<keyword evidence="6 7" id="KW-0472">Membrane</keyword>
<feature type="transmembrane region" description="Helical" evidence="7">
    <location>
        <begin position="7"/>
        <end position="28"/>
    </location>
</feature>
<dbReference type="NCBIfam" id="TIGR01185">
    <property type="entry name" value="devC"/>
    <property type="match status" value="1"/>
</dbReference>
<dbReference type="InterPro" id="IPR051125">
    <property type="entry name" value="ABC-4/HrtB_transporter"/>
</dbReference>
<dbReference type="AlphaFoldDB" id="A0A367RP33"/>
<evidence type="ECO:0000313" key="9">
    <source>
        <dbReference type="EMBL" id="RCJ37443.1"/>
    </source>
</evidence>
<feature type="domain" description="ABC3 transporter permease C-terminal" evidence="8">
    <location>
        <begin position="249"/>
        <end position="358"/>
    </location>
</feature>
<protein>
    <submittedName>
        <fullName evidence="9">Lipid ABC transporter permease</fullName>
    </submittedName>
</protein>
<dbReference type="PANTHER" id="PTHR43738:SF1">
    <property type="entry name" value="HEMIN TRANSPORT SYSTEM PERMEASE PROTEIN HRTB-RELATED"/>
    <property type="match status" value="1"/>
</dbReference>
<comment type="subcellular location">
    <subcellularLocation>
        <location evidence="1">Cell membrane</location>
        <topology evidence="1">Multi-pass membrane protein</topology>
    </subcellularLocation>
</comment>
<feature type="transmembrane region" description="Helical" evidence="7">
    <location>
        <begin position="335"/>
        <end position="354"/>
    </location>
</feature>
<name>A0A367RP33_NOSPU</name>
<comment type="caution">
    <text evidence="9">The sequence shown here is derived from an EMBL/GenBank/DDBJ whole genome shotgun (WGS) entry which is preliminary data.</text>
</comment>
<dbReference type="Pfam" id="PF02687">
    <property type="entry name" value="FtsX"/>
    <property type="match status" value="1"/>
</dbReference>
<dbReference type="InterPro" id="IPR003838">
    <property type="entry name" value="ABC3_permease_C"/>
</dbReference>
<evidence type="ECO:0000259" key="8">
    <source>
        <dbReference type="Pfam" id="PF02687"/>
    </source>
</evidence>
<dbReference type="GO" id="GO:0005886">
    <property type="term" value="C:plasma membrane"/>
    <property type="evidence" value="ECO:0007669"/>
    <property type="project" value="UniProtKB-SubCell"/>
</dbReference>
<evidence type="ECO:0000256" key="5">
    <source>
        <dbReference type="ARBA" id="ARBA00022989"/>
    </source>
</evidence>
<accession>A0A367RP33</accession>
<evidence type="ECO:0000256" key="7">
    <source>
        <dbReference type="SAM" id="Phobius"/>
    </source>
</evidence>
<evidence type="ECO:0000256" key="4">
    <source>
        <dbReference type="ARBA" id="ARBA00022692"/>
    </source>
</evidence>
<feature type="transmembrane region" description="Helical" evidence="7">
    <location>
        <begin position="66"/>
        <end position="86"/>
    </location>
</feature>
<dbReference type="Proteomes" id="UP000252085">
    <property type="component" value="Unassembled WGS sequence"/>
</dbReference>
<keyword evidence="4 7" id="KW-0812">Transmembrane</keyword>
<organism evidence="9 10">
    <name type="scientific">Nostoc punctiforme NIES-2108</name>
    <dbReference type="NCBI Taxonomy" id="1356359"/>
    <lineage>
        <taxon>Bacteria</taxon>
        <taxon>Bacillati</taxon>
        <taxon>Cyanobacteriota</taxon>
        <taxon>Cyanophyceae</taxon>
        <taxon>Nostocales</taxon>
        <taxon>Nostocaceae</taxon>
        <taxon>Nostoc</taxon>
    </lineage>
</organism>
<dbReference type="PIRSF" id="PIRSF031773">
    <property type="entry name" value="DevC"/>
    <property type="match status" value="1"/>
</dbReference>